<dbReference type="InterPro" id="IPR038765">
    <property type="entry name" value="Papain-like_cys_pep_sf"/>
</dbReference>
<evidence type="ECO:0000256" key="1">
    <source>
        <dbReference type="ARBA" id="ARBA00005234"/>
    </source>
</evidence>
<keyword evidence="2 6" id="KW-0645">Protease</keyword>
<gene>
    <name evidence="6" type="ORF">CL6EHI_010610</name>
</gene>
<dbReference type="GO" id="GO:0006508">
    <property type="term" value="P:proteolysis"/>
    <property type="evidence" value="ECO:0007669"/>
    <property type="project" value="UniProtKB-KW"/>
</dbReference>
<dbReference type="OMA" id="RSSWECG"/>
<dbReference type="VEuPathDB" id="AmoebaDB:EHI8A_038410"/>
<dbReference type="VEuPathDB" id="AmoebaDB:EHI_010610"/>
<dbReference type="VEuPathDB" id="AmoebaDB:EHI7A_039340"/>
<evidence type="ECO:0000256" key="3">
    <source>
        <dbReference type="ARBA" id="ARBA00022801"/>
    </source>
</evidence>
<sequence length="306" mass="36861">MNISVSTEFTEHEQNILKKRLMFNDNVLNFYLEYLEKKYGDKSVCVLSTFFFENMRRANDPNVDKEGQFYHCSRWFSKKDLELKDLEYIIIPINVERHWTLLIYCLQSDRMLKGGKRKFCEEYEFDQRLNLLNEQIKLLAQEVQMNLSSVDENNIISEHKYNECLLLINKMKELINHFEVIEFEEENKRINEDIPLNEIAPCVLNLDSLNISNTPKFLSYTINEFIAWMYQRINIYWDDLEVNCIHVNVPQQPSNWECGEYLLYFVRIFLQYKPKTIKEFRSFLFTEDPTKERDLIQNAAIEMGFH</sequence>
<dbReference type="Gene3D" id="1.10.418.20">
    <property type="match status" value="2"/>
</dbReference>
<dbReference type="PANTHER" id="PTHR46915">
    <property type="entry name" value="UBIQUITIN-LIKE PROTEASE 4-RELATED"/>
    <property type="match status" value="1"/>
</dbReference>
<dbReference type="AlphaFoldDB" id="A0A5K1VIQ9"/>
<evidence type="ECO:0000313" key="6">
    <source>
        <dbReference type="EMBL" id="GAT94013.1"/>
    </source>
</evidence>
<dbReference type="EMBL" id="BDEQ01000001">
    <property type="protein sequence ID" value="GAT94013.1"/>
    <property type="molecule type" value="Genomic_DNA"/>
</dbReference>
<dbReference type="GO" id="GO:0008234">
    <property type="term" value="F:cysteine-type peptidase activity"/>
    <property type="evidence" value="ECO:0007669"/>
    <property type="project" value="UniProtKB-KW"/>
</dbReference>
<evidence type="ECO:0000259" key="5">
    <source>
        <dbReference type="PROSITE" id="PS50600"/>
    </source>
</evidence>
<dbReference type="Pfam" id="PF02902">
    <property type="entry name" value="Peptidase_C48"/>
    <property type="match status" value="1"/>
</dbReference>
<reference evidence="6 7" key="1">
    <citation type="submission" date="2016-05" db="EMBL/GenBank/DDBJ databases">
        <title>First whole genome sequencing of Entamoeba histolytica HM1:IMSS-clone-6.</title>
        <authorList>
            <person name="Mukherjee Avik.K."/>
            <person name="Izumyama S."/>
            <person name="Nakada-Tsukui K."/>
            <person name="Nozaki T."/>
        </authorList>
    </citation>
    <scope>NUCLEOTIDE SEQUENCE [LARGE SCALE GENOMIC DNA]</scope>
    <source>
        <strain evidence="6 7">HM1:IMSS clone 6</strain>
    </source>
</reference>
<proteinExistence type="inferred from homology"/>
<dbReference type="SUPFAM" id="SSF54001">
    <property type="entry name" value="Cysteine proteinases"/>
    <property type="match status" value="1"/>
</dbReference>
<dbReference type="VEuPathDB" id="AmoebaDB:KM1_078420"/>
<dbReference type="Proteomes" id="UP000078387">
    <property type="component" value="Unassembled WGS sequence"/>
</dbReference>
<dbReference type="PROSITE" id="PS50600">
    <property type="entry name" value="ULP_PROTEASE"/>
    <property type="match status" value="1"/>
</dbReference>
<name>A0A5K1VIQ9_ENTHI</name>
<organism evidence="6 7">
    <name type="scientific">Entamoeba histolytica</name>
    <dbReference type="NCBI Taxonomy" id="5759"/>
    <lineage>
        <taxon>Eukaryota</taxon>
        <taxon>Amoebozoa</taxon>
        <taxon>Evosea</taxon>
        <taxon>Archamoebae</taxon>
        <taxon>Mastigamoebida</taxon>
        <taxon>Entamoebidae</taxon>
        <taxon>Entamoeba</taxon>
    </lineage>
</organism>
<dbReference type="PANTHER" id="PTHR46915:SF2">
    <property type="entry name" value="UBIQUITIN-LIKE PROTEASE 4"/>
    <property type="match status" value="1"/>
</dbReference>
<protein>
    <submittedName>
        <fullName evidence="6">Ulp1 protease family c-terminal catalytic domain co</fullName>
    </submittedName>
</protein>
<evidence type="ECO:0000313" key="7">
    <source>
        <dbReference type="Proteomes" id="UP000078387"/>
    </source>
</evidence>
<dbReference type="VEuPathDB" id="AmoebaDB:EHI5A_066060"/>
<evidence type="ECO:0000256" key="2">
    <source>
        <dbReference type="ARBA" id="ARBA00022670"/>
    </source>
</evidence>
<keyword evidence="3" id="KW-0378">Hydrolase</keyword>
<accession>A0A5K1VIQ9</accession>
<dbReference type="GO" id="GO:0016926">
    <property type="term" value="P:protein desumoylation"/>
    <property type="evidence" value="ECO:0007669"/>
    <property type="project" value="UniProtKB-ARBA"/>
</dbReference>
<evidence type="ECO:0000256" key="4">
    <source>
        <dbReference type="ARBA" id="ARBA00022807"/>
    </source>
</evidence>
<dbReference type="InterPro" id="IPR003653">
    <property type="entry name" value="Peptidase_C48_C"/>
</dbReference>
<keyword evidence="4" id="KW-0788">Thiol protease</keyword>
<feature type="domain" description="Ubiquitin-like protease family profile" evidence="5">
    <location>
        <begin position="7"/>
        <end position="269"/>
    </location>
</feature>
<comment type="caution">
    <text evidence="6">The sequence shown here is derived from an EMBL/GenBank/DDBJ whole genome shotgun (WGS) entry which is preliminary data.</text>
</comment>
<comment type="similarity">
    <text evidence="1">Belongs to the peptidase C48 family.</text>
</comment>
<dbReference type="Gene3D" id="3.30.310.130">
    <property type="entry name" value="Ubiquitin-related"/>
    <property type="match status" value="1"/>
</dbReference>